<reference evidence="2 3" key="1">
    <citation type="submission" date="2018-11" db="EMBL/GenBank/DDBJ databases">
        <title>Novel bacteria species description.</title>
        <authorList>
            <person name="Han J.-H."/>
        </authorList>
    </citation>
    <scope>NUCLEOTIDE SEQUENCE [LARGE SCALE GENOMIC DNA]</scope>
    <source>
        <strain evidence="2 3">KCTC23259</strain>
    </source>
</reference>
<gene>
    <name evidence="2" type="ORF">EGI31_23650</name>
</gene>
<dbReference type="AlphaFoldDB" id="A0AAE3H7K6"/>
<evidence type="ECO:0000313" key="3">
    <source>
        <dbReference type="Proteomes" id="UP001204144"/>
    </source>
</evidence>
<feature type="transmembrane region" description="Helical" evidence="1">
    <location>
        <begin position="335"/>
        <end position="360"/>
    </location>
</feature>
<feature type="transmembrane region" description="Helical" evidence="1">
    <location>
        <begin position="12"/>
        <end position="32"/>
    </location>
</feature>
<keyword evidence="1" id="KW-0812">Transmembrane</keyword>
<feature type="transmembrane region" description="Helical" evidence="1">
    <location>
        <begin position="163"/>
        <end position="187"/>
    </location>
</feature>
<sequence length="414" mass="48117">MQITTKDLRPLLIYTALFIIGCYLAPNIYVWGKNDRNCWITWSNYINHFGLQNVYKLEVDYPPIWHYFLWLFGKINPSPENIYLKIHHLKYLVFLVEIGSVFAVYKVLLAHKVKNADLLPLLILGNIAFWYNNFLFGQMDGVHTAFAFISISFGLFKKPTLSLIFLVLSINFKFQGIIFLPIIALVIFEDIKKYSFVKILQILLPSVILQILILLPFILSGDLKLAINSFTDSVGRYPYVNMGAYNVWWLIFKNPQLVNDNLGIFNFSYNSYGLMAFFGLSGLILLPFALKSLGLFRKYLNVDFNFENVLLACVLIILFFFYFNTQMHSRYSHPIVLFSGALAMLRKDIVRFFLVSFAIFLNMEGASKILKGNIAEFETIWFQPWFVSLIFLTIIVLYLYDYMVLIKKSLKSKA</sequence>
<name>A0AAE3H7K6_9BACT</name>
<dbReference type="RefSeq" id="WP_255039649.1">
    <property type="nucleotide sequence ID" value="NZ_RJUF01000194.1"/>
</dbReference>
<feature type="transmembrane region" description="Helical" evidence="1">
    <location>
        <begin position="302"/>
        <end position="323"/>
    </location>
</feature>
<feature type="transmembrane region" description="Helical" evidence="1">
    <location>
        <begin position="199"/>
        <end position="219"/>
    </location>
</feature>
<evidence type="ECO:0000313" key="2">
    <source>
        <dbReference type="EMBL" id="MCP9765942.1"/>
    </source>
</evidence>
<accession>A0AAE3H7K6</accession>
<keyword evidence="3" id="KW-1185">Reference proteome</keyword>
<evidence type="ECO:0008006" key="4">
    <source>
        <dbReference type="Google" id="ProtNLM"/>
    </source>
</evidence>
<feature type="transmembrane region" description="Helical" evidence="1">
    <location>
        <begin position="380"/>
        <end position="400"/>
    </location>
</feature>
<organism evidence="2 3">
    <name type="scientific">Lacihabitans soyangensis</name>
    <dbReference type="NCBI Taxonomy" id="869394"/>
    <lineage>
        <taxon>Bacteria</taxon>
        <taxon>Pseudomonadati</taxon>
        <taxon>Bacteroidota</taxon>
        <taxon>Cytophagia</taxon>
        <taxon>Cytophagales</taxon>
        <taxon>Leadbetterellaceae</taxon>
        <taxon>Lacihabitans</taxon>
    </lineage>
</organism>
<evidence type="ECO:0000256" key="1">
    <source>
        <dbReference type="SAM" id="Phobius"/>
    </source>
</evidence>
<keyword evidence="1" id="KW-1133">Transmembrane helix</keyword>
<keyword evidence="1" id="KW-0472">Membrane</keyword>
<feature type="transmembrane region" description="Helical" evidence="1">
    <location>
        <begin position="91"/>
        <end position="109"/>
    </location>
</feature>
<feature type="transmembrane region" description="Helical" evidence="1">
    <location>
        <begin position="272"/>
        <end position="290"/>
    </location>
</feature>
<dbReference type="Proteomes" id="UP001204144">
    <property type="component" value="Unassembled WGS sequence"/>
</dbReference>
<feature type="transmembrane region" description="Helical" evidence="1">
    <location>
        <begin position="138"/>
        <end position="156"/>
    </location>
</feature>
<dbReference type="EMBL" id="RJUF01000194">
    <property type="protein sequence ID" value="MCP9765942.1"/>
    <property type="molecule type" value="Genomic_DNA"/>
</dbReference>
<dbReference type="PROSITE" id="PS51257">
    <property type="entry name" value="PROKAR_LIPOPROTEIN"/>
    <property type="match status" value="1"/>
</dbReference>
<comment type="caution">
    <text evidence="2">The sequence shown here is derived from an EMBL/GenBank/DDBJ whole genome shotgun (WGS) entry which is preliminary data.</text>
</comment>
<proteinExistence type="predicted"/>
<protein>
    <recommendedName>
        <fullName evidence="4">DUF2029 domain-containing protein</fullName>
    </recommendedName>
</protein>